<dbReference type="SUPFAM" id="SSF55729">
    <property type="entry name" value="Acyl-CoA N-acyltransferases (Nat)"/>
    <property type="match status" value="1"/>
</dbReference>
<accession>A0A7W5F8L2</accession>
<reference evidence="4 5" key="1">
    <citation type="submission" date="2020-08" db="EMBL/GenBank/DDBJ databases">
        <title>Genomic Encyclopedia of Type Strains, Phase III (KMG-III): the genomes of soil and plant-associated and newly described type strains.</title>
        <authorList>
            <person name="Whitman W."/>
        </authorList>
    </citation>
    <scope>NUCLEOTIDE SEQUENCE [LARGE SCALE GENOMIC DNA]</scope>
    <source>
        <strain evidence="4 5">CECT 3302</strain>
    </source>
</reference>
<keyword evidence="2" id="KW-0012">Acyltransferase</keyword>
<evidence type="ECO:0000256" key="2">
    <source>
        <dbReference type="ARBA" id="ARBA00023315"/>
    </source>
</evidence>
<dbReference type="InterPro" id="IPR016181">
    <property type="entry name" value="Acyl_CoA_acyltransferase"/>
</dbReference>
<proteinExistence type="predicted"/>
<dbReference type="Proteomes" id="UP000577707">
    <property type="component" value="Unassembled WGS sequence"/>
</dbReference>
<name>A0A7W5F8L2_9ACTN</name>
<evidence type="ECO:0000313" key="5">
    <source>
        <dbReference type="Proteomes" id="UP000577707"/>
    </source>
</evidence>
<sequence>MSRVPVTMREARADDALFLLGIWQDSLRMADAQEQLSDLETVIAEAEASSDQRLLVAECGSEPVGAVYVRATTLGPLNLEPTVQVFAPHVVPSFRRRGVGRMLMDSAVVFAEDRGIRTIVATGSAAGRDGNRFLARLGLGAQAIMRAAPTAVVRSRLNVLGRALPHHAGLSRSPKHSTAVGELLAARRSQRRSHTVA</sequence>
<dbReference type="CDD" id="cd04301">
    <property type="entry name" value="NAT_SF"/>
    <property type="match status" value="1"/>
</dbReference>
<dbReference type="InterPro" id="IPR050832">
    <property type="entry name" value="Bact_Acetyltransf"/>
</dbReference>
<dbReference type="Gene3D" id="3.40.630.30">
    <property type="match status" value="1"/>
</dbReference>
<dbReference type="PANTHER" id="PTHR43877:SF1">
    <property type="entry name" value="ACETYLTRANSFERASE"/>
    <property type="match status" value="1"/>
</dbReference>
<evidence type="ECO:0000256" key="1">
    <source>
        <dbReference type="ARBA" id="ARBA00022679"/>
    </source>
</evidence>
<feature type="domain" description="N-acetyltransferase" evidence="3">
    <location>
        <begin position="6"/>
        <end position="159"/>
    </location>
</feature>
<dbReference type="PANTHER" id="PTHR43877">
    <property type="entry name" value="AMINOALKYLPHOSPHONATE N-ACETYLTRANSFERASE-RELATED-RELATED"/>
    <property type="match status" value="1"/>
</dbReference>
<dbReference type="RefSeq" id="WP_183545241.1">
    <property type="nucleotide sequence ID" value="NZ_BMQT01000002.1"/>
</dbReference>
<comment type="caution">
    <text evidence="4">The sequence shown here is derived from an EMBL/GenBank/DDBJ whole genome shotgun (WGS) entry which is preliminary data.</text>
</comment>
<dbReference type="PROSITE" id="PS51186">
    <property type="entry name" value="GNAT"/>
    <property type="match status" value="1"/>
</dbReference>
<protein>
    <submittedName>
        <fullName evidence="4">Putative N-acetyltransferase YhbS</fullName>
    </submittedName>
</protein>
<gene>
    <name evidence="4" type="ORF">FHS12_002266</name>
</gene>
<dbReference type="AlphaFoldDB" id="A0A7W5F8L2"/>
<dbReference type="EMBL" id="JACHXG010000004">
    <property type="protein sequence ID" value="MBB3089320.1"/>
    <property type="molecule type" value="Genomic_DNA"/>
</dbReference>
<evidence type="ECO:0000313" key="4">
    <source>
        <dbReference type="EMBL" id="MBB3089320.1"/>
    </source>
</evidence>
<keyword evidence="1 4" id="KW-0808">Transferase</keyword>
<dbReference type="InterPro" id="IPR000182">
    <property type="entry name" value="GNAT_dom"/>
</dbReference>
<organism evidence="4 5">
    <name type="scientific">Nocardioides albus</name>
    <dbReference type="NCBI Taxonomy" id="1841"/>
    <lineage>
        <taxon>Bacteria</taxon>
        <taxon>Bacillati</taxon>
        <taxon>Actinomycetota</taxon>
        <taxon>Actinomycetes</taxon>
        <taxon>Propionibacteriales</taxon>
        <taxon>Nocardioidaceae</taxon>
        <taxon>Nocardioides</taxon>
    </lineage>
</organism>
<evidence type="ECO:0000259" key="3">
    <source>
        <dbReference type="PROSITE" id="PS51186"/>
    </source>
</evidence>
<dbReference type="Pfam" id="PF00583">
    <property type="entry name" value="Acetyltransf_1"/>
    <property type="match status" value="1"/>
</dbReference>
<keyword evidence="5" id="KW-1185">Reference proteome</keyword>
<dbReference type="GO" id="GO:0016747">
    <property type="term" value="F:acyltransferase activity, transferring groups other than amino-acyl groups"/>
    <property type="evidence" value="ECO:0007669"/>
    <property type="project" value="InterPro"/>
</dbReference>